<keyword evidence="3" id="KW-1185">Reference proteome</keyword>
<evidence type="ECO:0000313" key="2">
    <source>
        <dbReference type="EMBL" id="MBJ6362704.1"/>
    </source>
</evidence>
<feature type="transmembrane region" description="Helical" evidence="1">
    <location>
        <begin position="130"/>
        <end position="153"/>
    </location>
</feature>
<dbReference type="EMBL" id="JAELUP010000089">
    <property type="protein sequence ID" value="MBJ6362704.1"/>
    <property type="molecule type" value="Genomic_DNA"/>
</dbReference>
<sequence>MKFTFRLPKPDPKRKNELLIQQWTMLREPDSIGRSLVWSLPLMLAAGGLTLLIINMFAEVSIKEYGVQDGHIRLAITPLSVAAALALLVVHEVIHLFMIPKFWQSEKTWIGLRLMGGFVLTEEEMSRKRYVLISAAPYLILSIILPLVLGLLGWLTPGIIMLLVLNALGSSVDLLNIILTLVQTPPKARMVSIGTATFWRAA</sequence>
<organism evidence="2 3">
    <name type="scientific">Paenibacillus roseus</name>
    <dbReference type="NCBI Taxonomy" id="2798579"/>
    <lineage>
        <taxon>Bacteria</taxon>
        <taxon>Bacillati</taxon>
        <taxon>Bacillota</taxon>
        <taxon>Bacilli</taxon>
        <taxon>Bacillales</taxon>
        <taxon>Paenibacillaceae</taxon>
        <taxon>Paenibacillus</taxon>
    </lineage>
</organism>
<evidence type="ECO:0000313" key="3">
    <source>
        <dbReference type="Proteomes" id="UP000640274"/>
    </source>
</evidence>
<proteinExistence type="predicted"/>
<gene>
    <name evidence="2" type="ORF">JFN88_15905</name>
</gene>
<feature type="transmembrane region" description="Helical" evidence="1">
    <location>
        <begin position="35"/>
        <end position="58"/>
    </location>
</feature>
<feature type="transmembrane region" description="Helical" evidence="1">
    <location>
        <begin position="78"/>
        <end position="99"/>
    </location>
</feature>
<name>A0A934J6M5_9BACL</name>
<comment type="caution">
    <text evidence="2">The sequence shown here is derived from an EMBL/GenBank/DDBJ whole genome shotgun (WGS) entry which is preliminary data.</text>
</comment>
<feature type="transmembrane region" description="Helical" evidence="1">
    <location>
        <begin position="159"/>
        <end position="182"/>
    </location>
</feature>
<dbReference type="Proteomes" id="UP000640274">
    <property type="component" value="Unassembled WGS sequence"/>
</dbReference>
<keyword evidence="1" id="KW-1133">Transmembrane helix</keyword>
<protein>
    <submittedName>
        <fullName evidence="2">DUF3267 domain-containing protein</fullName>
    </submittedName>
</protein>
<keyword evidence="1" id="KW-0472">Membrane</keyword>
<reference evidence="2" key="1">
    <citation type="submission" date="2020-12" db="EMBL/GenBank/DDBJ databases">
        <authorList>
            <person name="Huq M.A."/>
        </authorList>
    </citation>
    <scope>NUCLEOTIDE SEQUENCE</scope>
    <source>
        <strain evidence="2">MAHUQ-46</strain>
    </source>
</reference>
<dbReference type="InterPro" id="IPR021683">
    <property type="entry name" value="DUF3267"/>
</dbReference>
<accession>A0A934J6M5</accession>
<evidence type="ECO:0000256" key="1">
    <source>
        <dbReference type="SAM" id="Phobius"/>
    </source>
</evidence>
<keyword evidence="1" id="KW-0812">Transmembrane</keyword>
<dbReference type="Pfam" id="PF11667">
    <property type="entry name" value="DUF3267"/>
    <property type="match status" value="1"/>
</dbReference>
<dbReference type="AlphaFoldDB" id="A0A934J6M5"/>